<keyword evidence="2" id="KW-0812">Transmembrane</keyword>
<evidence type="ECO:0000313" key="4">
    <source>
        <dbReference type="Proteomes" id="UP000234331"/>
    </source>
</evidence>
<organism evidence="3 4">
    <name type="scientific">Frankia canadensis</name>
    <dbReference type="NCBI Taxonomy" id="1836972"/>
    <lineage>
        <taxon>Bacteria</taxon>
        <taxon>Bacillati</taxon>
        <taxon>Actinomycetota</taxon>
        <taxon>Actinomycetes</taxon>
        <taxon>Frankiales</taxon>
        <taxon>Frankiaceae</taxon>
        <taxon>Frankia</taxon>
    </lineage>
</organism>
<dbReference type="SUPFAM" id="SSF48452">
    <property type="entry name" value="TPR-like"/>
    <property type="match status" value="1"/>
</dbReference>
<evidence type="ECO:0000313" key="3">
    <source>
        <dbReference type="EMBL" id="SNQ51696.1"/>
    </source>
</evidence>
<dbReference type="PANTHER" id="PTHR35807:SF1">
    <property type="entry name" value="TRANSCRIPTIONAL REGULATOR REDD"/>
    <property type="match status" value="1"/>
</dbReference>
<dbReference type="Gene3D" id="3.10.350.10">
    <property type="entry name" value="LysM domain"/>
    <property type="match status" value="1"/>
</dbReference>
<dbReference type="InterPro" id="IPR051677">
    <property type="entry name" value="AfsR-DnrI-RedD_regulator"/>
</dbReference>
<dbReference type="InterPro" id="IPR018392">
    <property type="entry name" value="LysM"/>
</dbReference>
<accession>A0A2I2L187</accession>
<keyword evidence="2" id="KW-0472">Membrane</keyword>
<dbReference type="EMBL" id="FZMO01000546">
    <property type="protein sequence ID" value="SNQ51696.1"/>
    <property type="molecule type" value="Genomic_DNA"/>
</dbReference>
<evidence type="ECO:0000256" key="1">
    <source>
        <dbReference type="SAM" id="MobiDB-lite"/>
    </source>
</evidence>
<keyword evidence="2" id="KW-1133">Transmembrane helix</keyword>
<dbReference type="InterPro" id="IPR036779">
    <property type="entry name" value="LysM_dom_sf"/>
</dbReference>
<dbReference type="GO" id="GO:0006355">
    <property type="term" value="P:regulation of DNA-templated transcription"/>
    <property type="evidence" value="ECO:0007669"/>
    <property type="project" value="TreeGrafter"/>
</dbReference>
<dbReference type="Gene3D" id="1.25.40.10">
    <property type="entry name" value="Tetratricopeptide repeat domain"/>
    <property type="match status" value="1"/>
</dbReference>
<dbReference type="Proteomes" id="UP000234331">
    <property type="component" value="Unassembled WGS sequence"/>
</dbReference>
<reference evidence="3 4" key="1">
    <citation type="submission" date="2017-06" db="EMBL/GenBank/DDBJ databases">
        <authorList>
            <person name="Kim H.J."/>
            <person name="Triplett B.A."/>
        </authorList>
    </citation>
    <scope>NUCLEOTIDE SEQUENCE [LARGE SCALE GENOMIC DNA]</scope>
    <source>
        <strain evidence="3">FRACA_ARgP5</strain>
    </source>
</reference>
<protein>
    <submittedName>
        <fullName evidence="3">Peptidoglycan-binding LysM</fullName>
    </submittedName>
</protein>
<feature type="transmembrane region" description="Helical" evidence="2">
    <location>
        <begin position="56"/>
        <end position="77"/>
    </location>
</feature>
<dbReference type="AlphaFoldDB" id="A0A2I2L187"/>
<evidence type="ECO:0000256" key="2">
    <source>
        <dbReference type="SAM" id="Phobius"/>
    </source>
</evidence>
<dbReference type="PANTHER" id="PTHR35807">
    <property type="entry name" value="TRANSCRIPTIONAL REGULATOR REDD-RELATED"/>
    <property type="match status" value="1"/>
</dbReference>
<gene>
    <name evidence="3" type="ORF">FRACA_790016</name>
</gene>
<proteinExistence type="predicted"/>
<feature type="transmembrane region" description="Helical" evidence="2">
    <location>
        <begin position="118"/>
        <end position="138"/>
    </location>
</feature>
<keyword evidence="4" id="KW-1185">Reference proteome</keyword>
<dbReference type="InterPro" id="IPR011990">
    <property type="entry name" value="TPR-like_helical_dom_sf"/>
</dbReference>
<sequence length="964" mass="101277">MLGVGALLSLLLFLLAVPAFLAAWRGNPLPGTWEPGRWSMLASRGYLDPNLLPNGIAALAWLVWAYLSLCIATEALAQLLRSRRRAEAEFASWRARPGARAGWRPPAPRSLRRATARWVALASLVFGLLSSRAALAAGPAASGAYRPPVPASATVGGAAATGDAGRSGPGVLAAIESTHAVRPGETLWSIVRTGYPTARRGDLSSLVGQVFRANEGATDADGRHLHDPNILNPGLTLRLPTLATSGGTSAPTVPPEAGGAQSAPVGTPSTPSSRSGERPTSTPKGSSPPAIVRPTLLAPGSLGPAPQLSPGPVDRGQSGHTSRPELVPIWVGAAGMLTAAVAATISARRHRRDLAVGQRSAPPPPAPRTAALHTAVLANADSEGLARLDVALRALAFQSVPAAAGARTAAVVTGPEPLVVLVRPDDTIDVYLRDPHPYPPSPWEADVDGRIWVLPAAALLPPLPGMPTPCPLLVQLGSDADGAELYVDLEALGVLHIDPGGAGGEGARALGRALLATLALSPLAGGARVEVIGFDPLGLLAEDQVVIAEDLPDLVEQITPGLERLHDELALAGYPSTFTARAAAPTITWDATAAVAMRLHSNADNRQASDDLVELTGGGGQGLAIVTDLLPESGQIDEDSWRLVYDGAGEVGGEPVWRLDPLGLRVVPAQLAADELRDLHLAVDDVGQPPQPIPVPPVEADPEPYTGPDWKVMIGLLGPLTIVARDGRRPPPELVRERTLEVLAWLATHRGRTRTDLEAAIWPTGAQVRSINNQLGRARSLLASVAGEQARQWLPTRRTTITLDPAVITDLDLLHGYVEHAEAHRDHPEIAIAALTDGLDLVRGTPARQPWLDAELGSQLTTTAVRAALLLADHHLTRGDTAAVLGTTRRGLALLPAHPGLFGQRLRAYAAAGDRSAVRAEYDAYLRAEHADPLWDGVTDPDIERLYRILLRQPGHRPDERFAS</sequence>
<dbReference type="GO" id="GO:0003677">
    <property type="term" value="F:DNA binding"/>
    <property type="evidence" value="ECO:0007669"/>
    <property type="project" value="TreeGrafter"/>
</dbReference>
<feature type="compositionally biased region" description="Polar residues" evidence="1">
    <location>
        <begin position="267"/>
        <end position="285"/>
    </location>
</feature>
<dbReference type="CDD" id="cd00118">
    <property type="entry name" value="LysM"/>
    <property type="match status" value="1"/>
</dbReference>
<dbReference type="RefSeq" id="WP_101835810.1">
    <property type="nucleotide sequence ID" value="NZ_FZMO01000546.1"/>
</dbReference>
<feature type="region of interest" description="Disordered" evidence="1">
    <location>
        <begin position="241"/>
        <end position="322"/>
    </location>
</feature>
<name>A0A2I2L187_9ACTN</name>
<feature type="compositionally biased region" description="Polar residues" evidence="1">
    <location>
        <begin position="242"/>
        <end position="251"/>
    </location>
</feature>